<protein>
    <submittedName>
        <fullName evidence="2">Uncharacterized protein</fullName>
    </submittedName>
</protein>
<feature type="compositionally biased region" description="Polar residues" evidence="1">
    <location>
        <begin position="71"/>
        <end position="83"/>
    </location>
</feature>
<feature type="region of interest" description="Disordered" evidence="1">
    <location>
        <begin position="1"/>
        <end position="100"/>
    </location>
</feature>
<proteinExistence type="predicted"/>
<evidence type="ECO:0000256" key="1">
    <source>
        <dbReference type="SAM" id="MobiDB-lite"/>
    </source>
</evidence>
<dbReference type="AlphaFoldDB" id="A0A830HRP6"/>
<name>A0A830HRP6_9CHLO</name>
<comment type="caution">
    <text evidence="2">The sequence shown here is derived from an EMBL/GenBank/DDBJ whole genome shotgun (WGS) entry which is preliminary data.</text>
</comment>
<dbReference type="EMBL" id="BNJQ01000024">
    <property type="protein sequence ID" value="GHP09375.1"/>
    <property type="molecule type" value="Genomic_DNA"/>
</dbReference>
<accession>A0A830HRP6</accession>
<reference evidence="2" key="1">
    <citation type="submission" date="2020-10" db="EMBL/GenBank/DDBJ databases">
        <title>Unveiling of a novel bifunctional photoreceptor, Dualchrome1, isolated from a cosmopolitan green alga.</title>
        <authorList>
            <person name="Suzuki S."/>
            <person name="Kawachi M."/>
        </authorList>
    </citation>
    <scope>NUCLEOTIDE SEQUENCE</scope>
    <source>
        <strain evidence="2">NIES 2893</strain>
    </source>
</reference>
<sequence length="334" mass="36289">MPTQRDALGFEVYSSSSSSKKKKKKSSSSSSSSAAAAGNQLDYSRFDNIHLDNDDDDDDVAHKNMLRHSMVNESMNKQPLQRKNTPEAPPISAEELDLSPLEQMRADLEKAKARLEQRENDLRTQELDLQSLSGGANGPAALIDFLMKQGLGEEEVEKAFEGTEEEKKAVLSKMMGFDTNDEQDADVDSAAAAALERVNDAARMTEETLEEVRRIDGGAALLGKSRSTFTFPKSKTEKAPAPPEEAAAPPAPAPPHEPQVVTRELDGSVVVTFYVPAERLPPGGLSDMDLTVDTRRVTLDGVACSLSVDVDVDSARARYLRKKGEVQVTLQQAA</sequence>
<organism evidence="2 3">
    <name type="scientific">Pycnococcus provasolii</name>
    <dbReference type="NCBI Taxonomy" id="41880"/>
    <lineage>
        <taxon>Eukaryota</taxon>
        <taxon>Viridiplantae</taxon>
        <taxon>Chlorophyta</taxon>
        <taxon>Pseudoscourfieldiophyceae</taxon>
        <taxon>Pseudoscourfieldiales</taxon>
        <taxon>Pycnococcaceae</taxon>
        <taxon>Pycnococcus</taxon>
    </lineage>
</organism>
<dbReference type="Proteomes" id="UP000660262">
    <property type="component" value="Unassembled WGS sequence"/>
</dbReference>
<keyword evidence="3" id="KW-1185">Reference proteome</keyword>
<feature type="region of interest" description="Disordered" evidence="1">
    <location>
        <begin position="226"/>
        <end position="258"/>
    </location>
</feature>
<evidence type="ECO:0000313" key="2">
    <source>
        <dbReference type="EMBL" id="GHP09375.1"/>
    </source>
</evidence>
<evidence type="ECO:0000313" key="3">
    <source>
        <dbReference type="Proteomes" id="UP000660262"/>
    </source>
</evidence>
<gene>
    <name evidence="2" type="ORF">PPROV_000811000</name>
</gene>